<evidence type="ECO:0000256" key="3">
    <source>
        <dbReference type="ARBA" id="ARBA00022692"/>
    </source>
</evidence>
<evidence type="ECO:0000256" key="1">
    <source>
        <dbReference type="ARBA" id="ARBA00004651"/>
    </source>
</evidence>
<feature type="transmembrane region" description="Helical" evidence="7">
    <location>
        <begin position="473"/>
        <end position="492"/>
    </location>
</feature>
<feature type="transmembrane region" description="Helical" evidence="7">
    <location>
        <begin position="436"/>
        <end position="453"/>
    </location>
</feature>
<keyword evidence="3 7" id="KW-0812">Transmembrane</keyword>
<feature type="transmembrane region" description="Helical" evidence="7">
    <location>
        <begin position="529"/>
        <end position="548"/>
    </location>
</feature>
<protein>
    <submittedName>
        <fullName evidence="9">FtsX-like permease family protein</fullName>
    </submittedName>
</protein>
<feature type="transmembrane region" description="Helical" evidence="7">
    <location>
        <begin position="983"/>
        <end position="1004"/>
    </location>
</feature>
<dbReference type="GO" id="GO:0022857">
    <property type="term" value="F:transmembrane transporter activity"/>
    <property type="evidence" value="ECO:0007669"/>
    <property type="project" value="TreeGrafter"/>
</dbReference>
<comment type="subcellular location">
    <subcellularLocation>
        <location evidence="1">Cell membrane</location>
        <topology evidence="1">Multi-pass membrane protein</topology>
    </subcellularLocation>
</comment>
<proteinExistence type="inferred from homology"/>
<dbReference type="AlphaFoldDB" id="A0A8G1UD19"/>
<keyword evidence="5 7" id="KW-0472">Membrane</keyword>
<evidence type="ECO:0000313" key="10">
    <source>
        <dbReference type="Proteomes" id="UP000267408"/>
    </source>
</evidence>
<dbReference type="EMBL" id="RJVJ01000002">
    <property type="protein sequence ID" value="ROR38518.1"/>
    <property type="molecule type" value="Genomic_DNA"/>
</dbReference>
<dbReference type="GO" id="GO:0005886">
    <property type="term" value="C:plasma membrane"/>
    <property type="evidence" value="ECO:0007669"/>
    <property type="project" value="UniProtKB-SubCell"/>
</dbReference>
<keyword evidence="4 7" id="KW-1133">Transmembrane helix</keyword>
<gene>
    <name evidence="9" type="ORF">EDD39_6704</name>
</gene>
<dbReference type="InterPro" id="IPR050250">
    <property type="entry name" value="Macrolide_Exporter_MacB"/>
</dbReference>
<dbReference type="Proteomes" id="UP000267408">
    <property type="component" value="Unassembled WGS sequence"/>
</dbReference>
<dbReference type="InterPro" id="IPR003838">
    <property type="entry name" value="ABC3_permease_C"/>
</dbReference>
<evidence type="ECO:0000256" key="2">
    <source>
        <dbReference type="ARBA" id="ARBA00022475"/>
    </source>
</evidence>
<feature type="transmembrane region" description="Helical" evidence="7">
    <location>
        <begin position="301"/>
        <end position="323"/>
    </location>
</feature>
<dbReference type="PANTHER" id="PTHR30572:SF4">
    <property type="entry name" value="ABC TRANSPORTER PERMEASE YTRF"/>
    <property type="match status" value="1"/>
</dbReference>
<feature type="transmembrane region" description="Helical" evidence="7">
    <location>
        <begin position="1037"/>
        <end position="1062"/>
    </location>
</feature>
<reference evidence="9 10" key="1">
    <citation type="submission" date="2018-11" db="EMBL/GenBank/DDBJ databases">
        <title>Sequencing the genomes of 1000 actinobacteria strains.</title>
        <authorList>
            <person name="Klenk H.-P."/>
        </authorList>
    </citation>
    <scope>NUCLEOTIDE SEQUENCE [LARGE SCALE GENOMIC DNA]</scope>
    <source>
        <strain evidence="9 10">DSM 44780</strain>
    </source>
</reference>
<dbReference type="Pfam" id="PF02687">
    <property type="entry name" value="FtsX"/>
    <property type="match status" value="1"/>
</dbReference>
<feature type="domain" description="ABC3 transporter permease C-terminal" evidence="8">
    <location>
        <begin position="990"/>
        <end position="1105"/>
    </location>
</feature>
<feature type="transmembrane region" description="Helical" evidence="7">
    <location>
        <begin position="387"/>
        <end position="415"/>
    </location>
</feature>
<evidence type="ECO:0000256" key="5">
    <source>
        <dbReference type="ARBA" id="ARBA00023136"/>
    </source>
</evidence>
<name>A0A8G1UD19_9ACTN</name>
<evidence type="ECO:0000256" key="4">
    <source>
        <dbReference type="ARBA" id="ARBA00022989"/>
    </source>
</evidence>
<sequence length="1120" mass="112984">MGTAGRGSPVGVRRAGQHGVVLGAAAVTVLLAVAVLAALTALTGSSVAEGMRQRLAGDPRLSLSVSGRYADGADEKADAQVRAALRRALPGTTAQVEEVLHTSIPLTLPTSGAGAGAEASAGLSVTPLAVADPQRFAELTQGAWPAGAGQVALSESVARQVGVSAGGTVPLVRANGVLPVTVSGVYRQVPGSEPLWRAWAVSSSLKGSEGVALASRELLRANPALRGELDVQWTALPDPGRLRVDGVAALRSRVERLTGGDAAKAVFRGAEPSVGALRAFSDLPVALDELRSPMLVARSGMLVPVTMLGVLSAVTMVLTARQLADFRRAELLLQLARGSGRARLVGAAGVEWALCTVPAAVLGVWAAGPLLRVLERLGLPVEGAAAAAAGGAAWAVAGTALVLHGCAALLPVVWTPDGGEREAPPRSARRAVAQRAGADLVLAAVAVLAYLQLRQYQGLLSPASSAVGFDPVLVAAPVVMTVAAALLLLRLLPPLGRALEALARRGRGLVAPLSGWQVSRGRAGQGAPVLLMALALAVGALTTTVIAGEAPSDRDRAAFAVGADLRVTGGELPSGARYGALAGLPGVAAVTPLVSEQGEVRGSRATVVGVDTAAVRPVATSERMASGAWVHAVPAVRSDLERGSLDGQLGQLGAGVPVHGMVLEGRPSAVEVQVSVASVERTGPVWLLVQVEDAGGLVSTVRARLTPDGVSRAVSLPLGSGALHYPVQVTGLSLRSTPVREFRRPTLTLAVSGIAGAALPEGVRWADVTRGVAGATGLGCPGRSDAGQASKVPGAGVCEVSQPAGGLLSAVVRGVDPGIGVPDGPGAESFVLSSGADTVSFALLPPGGAQKAAGRGGVVPAVVNAAFLRETGYGVGQEVRVMSGEEDRFGLRIVGELADLPGGAGRDEPQALVDVRALSAARAVLGLGPVADEAWLLAAVSKDGAVRAERAVAADPRLGRVESARAAAAALAEDPFRSGRRSALVLSLVLSPVFAVAGFTVHAVGSARSRRREFAVLRALGVRRRQLAGVLRLEQSVVVGFAVLLGGVLGIVLAAVVLPLVMVDGGGRAVFPSLELTVGWGWTAAVVLATGLGAGSVVLVLSRMLARVDLARELRAGESG</sequence>
<evidence type="ECO:0000313" key="9">
    <source>
        <dbReference type="EMBL" id="ROR38518.1"/>
    </source>
</evidence>
<dbReference type="PANTHER" id="PTHR30572">
    <property type="entry name" value="MEMBRANE COMPONENT OF TRANSPORTER-RELATED"/>
    <property type="match status" value="1"/>
</dbReference>
<organism evidence="9 10">
    <name type="scientific">Kitasatospora cineracea</name>
    <dbReference type="NCBI Taxonomy" id="88074"/>
    <lineage>
        <taxon>Bacteria</taxon>
        <taxon>Bacillati</taxon>
        <taxon>Actinomycetota</taxon>
        <taxon>Actinomycetes</taxon>
        <taxon>Kitasatosporales</taxon>
        <taxon>Streptomycetaceae</taxon>
        <taxon>Kitasatospora</taxon>
    </lineage>
</organism>
<keyword evidence="2" id="KW-1003">Cell membrane</keyword>
<evidence type="ECO:0000256" key="6">
    <source>
        <dbReference type="ARBA" id="ARBA00038076"/>
    </source>
</evidence>
<feature type="transmembrane region" description="Helical" evidence="7">
    <location>
        <begin position="1082"/>
        <end position="1106"/>
    </location>
</feature>
<feature type="transmembrane region" description="Helical" evidence="7">
    <location>
        <begin position="20"/>
        <end position="42"/>
    </location>
</feature>
<feature type="transmembrane region" description="Helical" evidence="7">
    <location>
        <begin position="344"/>
        <end position="367"/>
    </location>
</feature>
<evidence type="ECO:0000259" key="8">
    <source>
        <dbReference type="Pfam" id="PF02687"/>
    </source>
</evidence>
<accession>A0A8G1UD19</accession>
<comment type="similarity">
    <text evidence="6">Belongs to the ABC-4 integral membrane protein family.</text>
</comment>
<evidence type="ECO:0000256" key="7">
    <source>
        <dbReference type="SAM" id="Phobius"/>
    </source>
</evidence>
<comment type="caution">
    <text evidence="9">The sequence shown here is derived from an EMBL/GenBank/DDBJ whole genome shotgun (WGS) entry which is preliminary data.</text>
</comment>